<accession>A0A089M5J5</accession>
<dbReference type="HOGENOM" id="CLU_986393_0_0_9"/>
<evidence type="ECO:0000313" key="3">
    <source>
        <dbReference type="Proteomes" id="UP000029500"/>
    </source>
</evidence>
<dbReference type="KEGG" id="pgm:PGRAT_08335"/>
<feature type="signal peptide" evidence="1">
    <location>
        <begin position="1"/>
        <end position="24"/>
    </location>
</feature>
<evidence type="ECO:0000313" key="2">
    <source>
        <dbReference type="EMBL" id="AIQ67640.1"/>
    </source>
</evidence>
<organism evidence="2 3">
    <name type="scientific">Paenibacillus graminis</name>
    <dbReference type="NCBI Taxonomy" id="189425"/>
    <lineage>
        <taxon>Bacteria</taxon>
        <taxon>Bacillati</taxon>
        <taxon>Bacillota</taxon>
        <taxon>Bacilli</taxon>
        <taxon>Bacillales</taxon>
        <taxon>Paenibacillaceae</taxon>
        <taxon>Paenibacillus</taxon>
    </lineage>
</organism>
<keyword evidence="1" id="KW-0732">Signal</keyword>
<evidence type="ECO:0008006" key="4">
    <source>
        <dbReference type="Google" id="ProtNLM"/>
    </source>
</evidence>
<reference evidence="2 3" key="1">
    <citation type="submission" date="2014-08" db="EMBL/GenBank/DDBJ databases">
        <title>Comparative genomics of the Paenibacillus odorifer group.</title>
        <authorList>
            <person name="den Bakker H.C."/>
            <person name="Tsai Y.-C."/>
            <person name="Martin N."/>
            <person name="Korlach J."/>
            <person name="Wiedmann M."/>
        </authorList>
    </citation>
    <scope>NUCLEOTIDE SEQUENCE [LARGE SCALE GENOMIC DNA]</scope>
    <source>
        <strain evidence="2 3">DSM 15220</strain>
    </source>
</reference>
<dbReference type="RefSeq" id="WP_025705263.1">
    <property type="nucleotide sequence ID" value="NZ_CP009287.1"/>
</dbReference>
<protein>
    <recommendedName>
        <fullName evidence="4">DUF4367 domain-containing protein</fullName>
    </recommendedName>
</protein>
<name>A0A089M5J5_9BACL</name>
<dbReference type="Proteomes" id="UP000029500">
    <property type="component" value="Chromosome"/>
</dbReference>
<sequence>MHSKKMLIAMAGTALLFGLGYGPAGEVSAENSSAQTAAQPAIKAEFKTIAQTSEASAKAKAEQEMKKFKNLKDMEKKALSEKFKPGEIRYVYINDKEYQASSAGSSISGATYSIRYNTYNEYVEKYAAGNTAMPLRLQQAPEGYNFFMANITPYMTQKEQNKIYQQVIAEGKASGKKIYVKKLQEKRTAINIIYKMATEKNGITGVLGIVAEPAGPNDKTVESEPVTAQSEKLEVGGQEVIYTPIDKMEYKSVAWMNPQTRINYIIRETRGHLTKEELLALAGQIIEASA</sequence>
<feature type="chain" id="PRO_5039056889" description="DUF4367 domain-containing protein" evidence="1">
    <location>
        <begin position="25"/>
        <end position="290"/>
    </location>
</feature>
<dbReference type="OrthoDB" id="2594765at2"/>
<dbReference type="eggNOG" id="ENOG5030PFJ">
    <property type="taxonomic scope" value="Bacteria"/>
</dbReference>
<dbReference type="EMBL" id="CP009287">
    <property type="protein sequence ID" value="AIQ67640.1"/>
    <property type="molecule type" value="Genomic_DNA"/>
</dbReference>
<dbReference type="STRING" id="189425.PGRAT_08335"/>
<keyword evidence="3" id="KW-1185">Reference proteome</keyword>
<gene>
    <name evidence="2" type="ORF">PGRAT_08335</name>
</gene>
<proteinExistence type="predicted"/>
<dbReference type="AlphaFoldDB" id="A0A089M5J5"/>
<evidence type="ECO:0000256" key="1">
    <source>
        <dbReference type="SAM" id="SignalP"/>
    </source>
</evidence>